<reference evidence="2 3" key="2">
    <citation type="submission" date="2015-10" db="EMBL/GenBank/DDBJ databases">
        <title>Draft Genome Sequence of Prosthecomicrobium hirschii ATCC 27832.</title>
        <authorList>
            <person name="Daniel J."/>
            <person name="Givan S.A."/>
            <person name="Brun Y.V."/>
            <person name="Brown P.J."/>
        </authorList>
    </citation>
    <scope>NUCLEOTIDE SEQUENCE [LARGE SCALE GENOMIC DNA]</scope>
    <source>
        <strain evidence="2 3">16</strain>
    </source>
</reference>
<name>A0A0P6W9Q2_9HYPH</name>
<gene>
    <name evidence="2" type="ORF">ABB55_01845</name>
</gene>
<feature type="signal peptide" evidence="1">
    <location>
        <begin position="1"/>
        <end position="31"/>
    </location>
</feature>
<dbReference type="STRING" id="665126.ABB55_01845"/>
<dbReference type="AlphaFoldDB" id="A0A0P6W9Q2"/>
<dbReference type="EMBL" id="LJYW01000001">
    <property type="protein sequence ID" value="KPL51115.1"/>
    <property type="molecule type" value="Genomic_DNA"/>
</dbReference>
<organism evidence="2 3">
    <name type="scientific">Prosthecodimorpha hirschii</name>
    <dbReference type="NCBI Taxonomy" id="665126"/>
    <lineage>
        <taxon>Bacteria</taxon>
        <taxon>Pseudomonadati</taxon>
        <taxon>Pseudomonadota</taxon>
        <taxon>Alphaproteobacteria</taxon>
        <taxon>Hyphomicrobiales</taxon>
        <taxon>Ancalomicrobiaceae</taxon>
        <taxon>Prosthecodimorpha</taxon>
    </lineage>
</organism>
<keyword evidence="1" id="KW-0732">Signal</keyword>
<evidence type="ECO:0000313" key="2">
    <source>
        <dbReference type="EMBL" id="KPL51115.1"/>
    </source>
</evidence>
<keyword evidence="3" id="KW-1185">Reference proteome</keyword>
<proteinExistence type="predicted"/>
<evidence type="ECO:0000256" key="1">
    <source>
        <dbReference type="SAM" id="SignalP"/>
    </source>
</evidence>
<protein>
    <submittedName>
        <fullName evidence="2">Uncharacterized protein</fullName>
    </submittedName>
</protein>
<evidence type="ECO:0000313" key="3">
    <source>
        <dbReference type="Proteomes" id="UP000048984"/>
    </source>
</evidence>
<reference evidence="2 3" key="1">
    <citation type="submission" date="2015-09" db="EMBL/GenBank/DDBJ databases">
        <authorList>
            <person name="Jackson K.R."/>
            <person name="Lunt B.L."/>
            <person name="Fisher J.N.B."/>
            <person name="Gardner A.V."/>
            <person name="Bailey M.E."/>
            <person name="Deus L.M."/>
            <person name="Earl A.S."/>
            <person name="Gibby P.D."/>
            <person name="Hartmann K.A."/>
            <person name="Liu J.E."/>
            <person name="Manci A.M."/>
            <person name="Nielsen D.A."/>
            <person name="Solomon M.B."/>
            <person name="Breakwell D.P."/>
            <person name="Burnett S.H."/>
            <person name="Grose J.H."/>
        </authorList>
    </citation>
    <scope>NUCLEOTIDE SEQUENCE [LARGE SCALE GENOMIC DNA]</scope>
    <source>
        <strain evidence="2 3">16</strain>
    </source>
</reference>
<dbReference type="Proteomes" id="UP000048984">
    <property type="component" value="Unassembled WGS sequence"/>
</dbReference>
<accession>A0A0P6W9Q2</accession>
<feature type="chain" id="PRO_5006132210" evidence="1">
    <location>
        <begin position="32"/>
        <end position="116"/>
    </location>
</feature>
<sequence>MTGPMTPGRRPTPSAIALAAALLGAADGVSAASECEWYAVLHCSADRAGIEFWVAQTGIGRIAEPGSPLGAAWPPGHVCAVMGPYARLSALDAVEQFRMLAPKAHAETICAGERQP</sequence>
<comment type="caution">
    <text evidence="2">The sequence shown here is derived from an EMBL/GenBank/DDBJ whole genome shotgun (WGS) entry which is preliminary data.</text>
</comment>